<name>A0A516PUA0_9ACTN</name>
<feature type="signal peptide" evidence="2">
    <location>
        <begin position="1"/>
        <end position="33"/>
    </location>
</feature>
<dbReference type="PROSITE" id="PS51257">
    <property type="entry name" value="PROKAR_LIPOPROTEIN"/>
    <property type="match status" value="1"/>
</dbReference>
<feature type="compositionally biased region" description="Pro residues" evidence="1">
    <location>
        <begin position="69"/>
        <end position="90"/>
    </location>
</feature>
<gene>
    <name evidence="3" type="ORF">FOE78_01300</name>
</gene>
<organism evidence="3 4">
    <name type="scientific">Microlunatus elymi</name>
    <dbReference type="NCBI Taxonomy" id="2596828"/>
    <lineage>
        <taxon>Bacteria</taxon>
        <taxon>Bacillati</taxon>
        <taxon>Actinomycetota</taxon>
        <taxon>Actinomycetes</taxon>
        <taxon>Propionibacteriales</taxon>
        <taxon>Propionibacteriaceae</taxon>
        <taxon>Microlunatus</taxon>
    </lineage>
</organism>
<dbReference type="AlphaFoldDB" id="A0A516PUA0"/>
<sequence>MTRHKRRLCLPVSLAGLAIGAVLLTGCSPSSQPAPSPSTPASPSAGTSATPTPTSATSPASTGSGSPQPSLPPEPTTTNTLPPPPEPTAPAPKSAGPLTAKDLPVPAGWQQVVRAGGAEEGYRGNGTWVHGRDPRYAAQDTITVGCAGITRDDYPDPIAALEGSYGKRGATGSRPGVGLIMQFRSSADAQHYFSQYLTQIKACTDPDAQTYAKITTTTEHSVIDQRTYDGSTDWTEIAAVQGNRATFIILTDPGHKINNKEAEAVLAKIKS</sequence>
<feature type="region of interest" description="Disordered" evidence="1">
    <location>
        <begin position="28"/>
        <end position="103"/>
    </location>
</feature>
<protein>
    <recommendedName>
        <fullName evidence="5">PknH-like extracellular domain-containing protein</fullName>
    </recommendedName>
</protein>
<keyword evidence="2" id="KW-0732">Signal</keyword>
<evidence type="ECO:0000256" key="1">
    <source>
        <dbReference type="SAM" id="MobiDB-lite"/>
    </source>
</evidence>
<dbReference type="Proteomes" id="UP000319263">
    <property type="component" value="Chromosome"/>
</dbReference>
<dbReference type="EMBL" id="CP041692">
    <property type="protein sequence ID" value="QDP94733.1"/>
    <property type="molecule type" value="Genomic_DNA"/>
</dbReference>
<dbReference type="OrthoDB" id="3825221at2"/>
<keyword evidence="4" id="KW-1185">Reference proteome</keyword>
<feature type="compositionally biased region" description="Low complexity" evidence="1">
    <location>
        <begin position="41"/>
        <end position="68"/>
    </location>
</feature>
<dbReference type="KEGG" id="mik:FOE78_01300"/>
<dbReference type="RefSeq" id="WP_143984722.1">
    <property type="nucleotide sequence ID" value="NZ_CP041692.1"/>
</dbReference>
<evidence type="ECO:0000313" key="3">
    <source>
        <dbReference type="EMBL" id="QDP94733.1"/>
    </source>
</evidence>
<evidence type="ECO:0000256" key="2">
    <source>
        <dbReference type="SAM" id="SignalP"/>
    </source>
</evidence>
<evidence type="ECO:0008006" key="5">
    <source>
        <dbReference type="Google" id="ProtNLM"/>
    </source>
</evidence>
<proteinExistence type="predicted"/>
<reference evidence="3 4" key="1">
    <citation type="submission" date="2019-07" db="EMBL/GenBank/DDBJ databases">
        <title>Microlunatus dokdonensis sp. nov. isolated from the rhizospheric soil of the wild plant Elymus tsukushiensis.</title>
        <authorList>
            <person name="Ghim S.-Y."/>
            <person name="Hwang Y.-J."/>
            <person name="Son J.-S."/>
            <person name="Shin J.-H."/>
        </authorList>
    </citation>
    <scope>NUCLEOTIDE SEQUENCE [LARGE SCALE GENOMIC DNA]</scope>
    <source>
        <strain evidence="3 4">KUDC0627</strain>
    </source>
</reference>
<accession>A0A516PUA0</accession>
<feature type="chain" id="PRO_5038909009" description="PknH-like extracellular domain-containing protein" evidence="2">
    <location>
        <begin position="34"/>
        <end position="271"/>
    </location>
</feature>
<evidence type="ECO:0000313" key="4">
    <source>
        <dbReference type="Proteomes" id="UP000319263"/>
    </source>
</evidence>